<comment type="caution">
    <text evidence="2">The sequence shown here is derived from an EMBL/GenBank/DDBJ whole genome shotgun (WGS) entry which is preliminary data.</text>
</comment>
<name>A0A3M2MD76_9ACTN</name>
<dbReference type="RefSeq" id="WP_122193402.1">
    <property type="nucleotide sequence ID" value="NZ_JBHSKC010000020.1"/>
</dbReference>
<evidence type="ECO:0000256" key="1">
    <source>
        <dbReference type="PROSITE-ProRule" id="PRU00339"/>
    </source>
</evidence>
<accession>A0A3M2MD76</accession>
<dbReference type="Gene3D" id="1.25.40.10">
    <property type="entry name" value="Tetratricopeptide repeat domain"/>
    <property type="match status" value="1"/>
</dbReference>
<gene>
    <name evidence="2" type="ORF">EBO15_06625</name>
</gene>
<organism evidence="2 3">
    <name type="scientific">Actinomadura harenae</name>
    <dbReference type="NCBI Taxonomy" id="2483351"/>
    <lineage>
        <taxon>Bacteria</taxon>
        <taxon>Bacillati</taxon>
        <taxon>Actinomycetota</taxon>
        <taxon>Actinomycetes</taxon>
        <taxon>Streptosporangiales</taxon>
        <taxon>Thermomonosporaceae</taxon>
        <taxon>Actinomadura</taxon>
    </lineage>
</organism>
<dbReference type="Proteomes" id="UP000282674">
    <property type="component" value="Unassembled WGS sequence"/>
</dbReference>
<evidence type="ECO:0000313" key="3">
    <source>
        <dbReference type="Proteomes" id="UP000282674"/>
    </source>
</evidence>
<keyword evidence="1" id="KW-0802">TPR repeat</keyword>
<dbReference type="OrthoDB" id="2493140at2"/>
<proteinExistence type="predicted"/>
<evidence type="ECO:0000313" key="2">
    <source>
        <dbReference type="EMBL" id="RMI46595.1"/>
    </source>
</evidence>
<dbReference type="SUPFAM" id="SSF48452">
    <property type="entry name" value="TPR-like"/>
    <property type="match status" value="1"/>
</dbReference>
<dbReference type="InterPro" id="IPR011990">
    <property type="entry name" value="TPR-like_helical_dom_sf"/>
</dbReference>
<protein>
    <submittedName>
        <fullName evidence="2">Uncharacterized protein</fullName>
    </submittedName>
</protein>
<dbReference type="AlphaFoldDB" id="A0A3M2MD76"/>
<dbReference type="PROSITE" id="PS50005">
    <property type="entry name" value="TPR"/>
    <property type="match status" value="1"/>
</dbReference>
<dbReference type="EMBL" id="RFFG01000008">
    <property type="protein sequence ID" value="RMI46595.1"/>
    <property type="molecule type" value="Genomic_DNA"/>
</dbReference>
<sequence>MSHNVALANVLAHCGGDPEQAAQYLSQAIAGEPQDPAPYAAAVELMGGFGGLPDDDARVAPVVAFRYFLDGRMDDAVLVLGALGGVSPRIAWADAPWFADERFLAQVGAEALCEGGLRLFDHGAEPEQVGAGPWLRAAEAVADRVDDAEDLARMAILLRTFGRPDESLALCDRADAAGSSVFTEVVRAGTWRVLGKLDEAAAAFTRAVDLEPDNWSLHLDLSDLHATRGDHAAALAAAEQGLRHAPDEPKLRAARAAHQARVTGTPEAFAEFEREAAQLEPGYRDWLRRQAGGEAARIP</sequence>
<reference evidence="2 3" key="1">
    <citation type="submission" date="2018-10" db="EMBL/GenBank/DDBJ databases">
        <title>Isolation from soil.</title>
        <authorList>
            <person name="Hu J."/>
        </authorList>
    </citation>
    <scope>NUCLEOTIDE SEQUENCE [LARGE SCALE GENOMIC DNA]</scope>
    <source>
        <strain evidence="2 3">NEAU-Ht49</strain>
    </source>
</reference>
<dbReference type="Pfam" id="PF13432">
    <property type="entry name" value="TPR_16"/>
    <property type="match status" value="1"/>
</dbReference>
<dbReference type="InterPro" id="IPR019734">
    <property type="entry name" value="TPR_rpt"/>
</dbReference>
<keyword evidence="3" id="KW-1185">Reference proteome</keyword>
<feature type="repeat" description="TPR" evidence="1">
    <location>
        <begin position="181"/>
        <end position="214"/>
    </location>
</feature>